<sequence>MLRAIIISLAALGIVYASAGIGRNTTSTEQKESAEKVEKKPRMGYEDPYFPPAKGHGF</sequence>
<feature type="compositionally biased region" description="Basic and acidic residues" evidence="1">
    <location>
        <begin position="29"/>
        <end position="45"/>
    </location>
</feature>
<dbReference type="EMBL" id="FMAH01000054">
    <property type="protein sequence ID" value="SCB46672.1"/>
    <property type="molecule type" value="Genomic_DNA"/>
</dbReference>
<proteinExistence type="predicted"/>
<evidence type="ECO:0000313" key="3">
    <source>
        <dbReference type="Proteomes" id="UP000199435"/>
    </source>
</evidence>
<organism evidence="2 3">
    <name type="scientific">Rhizobium miluonense</name>
    <dbReference type="NCBI Taxonomy" id="411945"/>
    <lineage>
        <taxon>Bacteria</taxon>
        <taxon>Pseudomonadati</taxon>
        <taxon>Pseudomonadota</taxon>
        <taxon>Alphaproteobacteria</taxon>
        <taxon>Hyphomicrobiales</taxon>
        <taxon>Rhizobiaceae</taxon>
        <taxon>Rhizobium/Agrobacterium group</taxon>
        <taxon>Rhizobium</taxon>
    </lineage>
</organism>
<reference evidence="3" key="1">
    <citation type="submission" date="2016-08" db="EMBL/GenBank/DDBJ databases">
        <authorList>
            <person name="Varghese N."/>
            <person name="Submissions Spin"/>
        </authorList>
    </citation>
    <scope>NUCLEOTIDE SEQUENCE [LARGE SCALE GENOMIC DNA]</scope>
    <source>
        <strain evidence="3">HAMBI 2971</strain>
    </source>
</reference>
<evidence type="ECO:0000313" key="2">
    <source>
        <dbReference type="EMBL" id="SCB46672.1"/>
    </source>
</evidence>
<name>A0A1C3X341_9HYPH</name>
<evidence type="ECO:0000256" key="1">
    <source>
        <dbReference type="SAM" id="MobiDB-lite"/>
    </source>
</evidence>
<dbReference type="AlphaFoldDB" id="A0A1C3X341"/>
<dbReference type="Proteomes" id="UP000199435">
    <property type="component" value="Unassembled WGS sequence"/>
</dbReference>
<protein>
    <submittedName>
        <fullName evidence="2">Uncharacterized protein</fullName>
    </submittedName>
</protein>
<accession>A0A1C3X341</accession>
<keyword evidence="3" id="KW-1185">Reference proteome</keyword>
<feature type="region of interest" description="Disordered" evidence="1">
    <location>
        <begin position="24"/>
        <end position="58"/>
    </location>
</feature>
<gene>
    <name evidence="2" type="ORF">GA0061102_105421</name>
</gene>